<feature type="transmembrane region" description="Helical" evidence="1">
    <location>
        <begin position="12"/>
        <end position="38"/>
    </location>
</feature>
<keyword evidence="1" id="KW-1133">Transmembrane helix</keyword>
<dbReference type="RefSeq" id="WP_233553773.1">
    <property type="nucleotide sequence ID" value="NZ_QXML01000038.1"/>
</dbReference>
<evidence type="ECO:0000313" key="3">
    <source>
        <dbReference type="Proteomes" id="UP000283522"/>
    </source>
</evidence>
<feature type="transmembrane region" description="Helical" evidence="1">
    <location>
        <begin position="50"/>
        <end position="70"/>
    </location>
</feature>
<proteinExistence type="predicted"/>
<organism evidence="2 3">
    <name type="scientific">Algoriphagus lacus</name>
    <dbReference type="NCBI Taxonomy" id="2056311"/>
    <lineage>
        <taxon>Bacteria</taxon>
        <taxon>Pseudomonadati</taxon>
        <taxon>Bacteroidota</taxon>
        <taxon>Cytophagia</taxon>
        <taxon>Cytophagales</taxon>
        <taxon>Cyclobacteriaceae</taxon>
        <taxon>Algoriphagus</taxon>
    </lineage>
</organism>
<evidence type="ECO:0000313" key="2">
    <source>
        <dbReference type="EMBL" id="RIW11645.1"/>
    </source>
</evidence>
<accession>A0A418PL97</accession>
<feature type="non-terminal residue" evidence="2">
    <location>
        <position position="1"/>
    </location>
</feature>
<keyword evidence="1" id="KW-0812">Transmembrane</keyword>
<reference evidence="2 3" key="1">
    <citation type="submission" date="2018-09" db="EMBL/GenBank/DDBJ databases">
        <authorList>
            <person name="Wang X."/>
            <person name="Du Z."/>
        </authorList>
    </citation>
    <scope>NUCLEOTIDE SEQUENCE [LARGE SCALE GENOMIC DNA]</scope>
    <source>
        <strain evidence="2 3">N3</strain>
    </source>
</reference>
<name>A0A418PL97_9BACT</name>
<sequence>DFVMKLWLNEQYIFIPSISFFLFSFYTLLHCINAILINVQNGLGQLNTQIYSITLGIVVYSIGCIIPEGGIVDYNYLIILKIIGTFLGIILNSKVLIQFLK</sequence>
<keyword evidence="3" id="KW-1185">Reference proteome</keyword>
<evidence type="ECO:0000256" key="1">
    <source>
        <dbReference type="SAM" id="Phobius"/>
    </source>
</evidence>
<protein>
    <submittedName>
        <fullName evidence="2">Uncharacterized protein</fullName>
    </submittedName>
</protein>
<gene>
    <name evidence="2" type="ORF">D0X99_20300</name>
</gene>
<comment type="caution">
    <text evidence="2">The sequence shown here is derived from an EMBL/GenBank/DDBJ whole genome shotgun (WGS) entry which is preliminary data.</text>
</comment>
<dbReference type="AlphaFoldDB" id="A0A418PL97"/>
<keyword evidence="1" id="KW-0472">Membrane</keyword>
<feature type="transmembrane region" description="Helical" evidence="1">
    <location>
        <begin position="76"/>
        <end position="97"/>
    </location>
</feature>
<dbReference type="Proteomes" id="UP000283522">
    <property type="component" value="Unassembled WGS sequence"/>
</dbReference>
<dbReference type="EMBL" id="QXML01000038">
    <property type="protein sequence ID" value="RIW11645.1"/>
    <property type="molecule type" value="Genomic_DNA"/>
</dbReference>